<dbReference type="OrthoDB" id="402138at2"/>
<name>A0A449A4J4_9BACT</name>
<accession>A0A449A4J4</accession>
<gene>
    <name evidence="3" type="ORF">NCTC10166_00097</name>
</gene>
<evidence type="ECO:0000256" key="2">
    <source>
        <dbReference type="SAM" id="Phobius"/>
    </source>
</evidence>
<dbReference type="RefSeq" id="WP_129719543.1">
    <property type="nucleotide sequence ID" value="NZ_LR214951.1"/>
</dbReference>
<keyword evidence="2" id="KW-1133">Transmembrane helix</keyword>
<keyword evidence="2" id="KW-0472">Membrane</keyword>
<feature type="transmembrane region" description="Helical" evidence="2">
    <location>
        <begin position="12"/>
        <end position="33"/>
    </location>
</feature>
<dbReference type="KEGG" id="mnu:NCTC10166_00097"/>
<reference evidence="3 4" key="1">
    <citation type="submission" date="2019-01" db="EMBL/GenBank/DDBJ databases">
        <authorList>
            <consortium name="Pathogen Informatics"/>
        </authorList>
    </citation>
    <scope>NUCLEOTIDE SEQUENCE [LARGE SCALE GENOMIC DNA]</scope>
    <source>
        <strain evidence="3 4">NCTC10166</strain>
    </source>
</reference>
<feature type="coiled-coil region" evidence="1">
    <location>
        <begin position="312"/>
        <end position="346"/>
    </location>
</feature>
<evidence type="ECO:0000313" key="4">
    <source>
        <dbReference type="Proteomes" id="UP000289440"/>
    </source>
</evidence>
<feature type="coiled-coil region" evidence="1">
    <location>
        <begin position="76"/>
        <end position="147"/>
    </location>
</feature>
<protein>
    <submittedName>
        <fullName evidence="3">Uncharacterized protein</fullName>
    </submittedName>
</protein>
<keyword evidence="2" id="KW-0812">Transmembrane</keyword>
<feature type="coiled-coil region" evidence="1">
    <location>
        <begin position="246"/>
        <end position="273"/>
    </location>
</feature>
<proteinExistence type="predicted"/>
<dbReference type="Proteomes" id="UP000289440">
    <property type="component" value="Chromosome"/>
</dbReference>
<dbReference type="AlphaFoldDB" id="A0A449A4J4"/>
<keyword evidence="1" id="KW-0175">Coiled coil</keyword>
<keyword evidence="4" id="KW-1185">Reference proteome</keyword>
<evidence type="ECO:0000313" key="3">
    <source>
        <dbReference type="EMBL" id="VEU59142.1"/>
    </source>
</evidence>
<evidence type="ECO:0000256" key="1">
    <source>
        <dbReference type="SAM" id="Coils"/>
    </source>
</evidence>
<dbReference type="EMBL" id="LR214951">
    <property type="protein sequence ID" value="VEU59142.1"/>
    <property type="molecule type" value="Genomic_DNA"/>
</dbReference>
<organism evidence="3 4">
    <name type="scientific">Mesomycoplasma neurolyticum</name>
    <dbReference type="NCBI Taxonomy" id="2120"/>
    <lineage>
        <taxon>Bacteria</taxon>
        <taxon>Bacillati</taxon>
        <taxon>Mycoplasmatota</taxon>
        <taxon>Mycoplasmoidales</taxon>
        <taxon>Metamycoplasmataceae</taxon>
        <taxon>Mesomycoplasma</taxon>
    </lineage>
</organism>
<sequence>MKREKEKNRKILIYAGPLIPLAVIVPASLFFVLNNKQNDHFPQTISLKHQEIINNKNNETIKYIDDKKEKKLELLIQNKIKKINDLNKILKLIQNQKEELNILLLTLDAQENTISVLKNKNKVKELILELDKKALTVQENLELAEKQKNNIFNEIKNFSSFYEKNKHIKTKDFINFENQFLKLKNDLKNIYEYQNDNKKKIEKINEKIQNIFDQVEKQIFDFVNDENNIKDFLLDDKKFQKLFTILENTDIENDNYINEKNKLELAYNSFKNNFKKLNKISENIKKFPKNEKNSNEIIDFLINQEKEYQIILKNIKDDYEKINKIKNDLKNELLQELEKIKNSTDDYEKFNEINEVFLKLENNLSSENLKEFISKINTLTNIDENNVSKIDEQVTKIANNFSEKINVLMSKYKNDINNLSNLKDDEIIDEHWEGLKNSVNEIEKWINFNKKEINTPLINDTNNKNLNELNNSENFNNDILSMIDEINFIRKNKTNILNEKIIEKSQKLNEFQNTNDKALSLENEINVYKTLGDILNEFKNIENDFSTKPEELKNKLFNSLEKTNNLLIKNFEYLNESNWALQQIFQKINNIHEVFNASELKPTFKSNQNKAFFNLSKNVFEIKNTNENKLNYEILNLNKINDNQYIFEIKVSDSTNKTQVFKIYKALFTDFITKNAFENQLKNELNKIEINIQDNVDIKDKPWLKDYLNGELNQYFEIKNNKFNNFEIENISVNLKNNPKIELVFENLSENENTHERKAKFIIKAEADNEIKAQIEKEITWQYKTNTEYLIEEENKKDQSFNKIQKIIKDKKWLPYEINLKEISRNIFHKTINVSAKNTNVNDFNGTSKIEHILTRGDKTKTLTFDIKTDYIAKELEEYPTSNEREKKWDISSSSDYSNWKGTWSSKYVFYPLSKTNHYWSASENDDNPELILTSKTRQPIYTYGYEFAFWDDSDYFKKNSYEFWYKKSLNSAWIKVDNFTKPQIESKEGYRHHIVKAIVKDQVVSFKIKFPREKRNGLKWRTVAGAMPITKQSK</sequence>